<dbReference type="InterPro" id="IPR052061">
    <property type="entry name" value="PTE-AB_protein"/>
</dbReference>
<dbReference type="EMBL" id="AMGX01000033">
    <property type="protein sequence ID" value="EXJ57788.1"/>
    <property type="molecule type" value="Genomic_DNA"/>
</dbReference>
<feature type="region of interest" description="Disordered" evidence="1">
    <location>
        <begin position="1"/>
        <end position="29"/>
    </location>
</feature>
<proteinExistence type="predicted"/>
<organism evidence="3 4">
    <name type="scientific">Cladophialophora psammophila CBS 110553</name>
    <dbReference type="NCBI Taxonomy" id="1182543"/>
    <lineage>
        <taxon>Eukaryota</taxon>
        <taxon>Fungi</taxon>
        <taxon>Dikarya</taxon>
        <taxon>Ascomycota</taxon>
        <taxon>Pezizomycotina</taxon>
        <taxon>Eurotiomycetes</taxon>
        <taxon>Chaetothyriomycetidae</taxon>
        <taxon>Chaetothyriales</taxon>
        <taxon>Herpotrichiellaceae</taxon>
        <taxon>Cladophialophora</taxon>
    </lineage>
</organism>
<dbReference type="RefSeq" id="XP_007751105.1">
    <property type="nucleotide sequence ID" value="XM_007752915.1"/>
</dbReference>
<reference evidence="3 4" key="1">
    <citation type="submission" date="2013-03" db="EMBL/GenBank/DDBJ databases">
        <title>The Genome Sequence of Cladophialophora psammophila CBS 110553.</title>
        <authorList>
            <consortium name="The Broad Institute Genomics Platform"/>
            <person name="Cuomo C."/>
            <person name="de Hoog S."/>
            <person name="Gorbushina A."/>
            <person name="Walker B."/>
            <person name="Young S.K."/>
            <person name="Zeng Q."/>
            <person name="Gargeya S."/>
            <person name="Fitzgerald M."/>
            <person name="Haas B."/>
            <person name="Abouelleil A."/>
            <person name="Allen A.W."/>
            <person name="Alvarado L."/>
            <person name="Arachchi H.M."/>
            <person name="Berlin A.M."/>
            <person name="Chapman S.B."/>
            <person name="Gainer-Dewar J."/>
            <person name="Goldberg J."/>
            <person name="Griggs A."/>
            <person name="Gujja S."/>
            <person name="Hansen M."/>
            <person name="Howarth C."/>
            <person name="Imamovic A."/>
            <person name="Ireland A."/>
            <person name="Larimer J."/>
            <person name="McCowan C."/>
            <person name="Murphy C."/>
            <person name="Pearson M."/>
            <person name="Poon T.W."/>
            <person name="Priest M."/>
            <person name="Roberts A."/>
            <person name="Saif S."/>
            <person name="Shea T."/>
            <person name="Sisk P."/>
            <person name="Sykes S."/>
            <person name="Wortman J."/>
            <person name="Nusbaum C."/>
            <person name="Birren B."/>
        </authorList>
    </citation>
    <scope>NUCLEOTIDE SEQUENCE [LARGE SCALE GENOMIC DNA]</scope>
    <source>
        <strain evidence="3 4">CBS 110553</strain>
    </source>
</reference>
<evidence type="ECO:0000313" key="3">
    <source>
        <dbReference type="EMBL" id="EXJ57788.1"/>
    </source>
</evidence>
<dbReference type="InterPro" id="IPR029069">
    <property type="entry name" value="HotDog_dom_sf"/>
</dbReference>
<evidence type="ECO:0000313" key="4">
    <source>
        <dbReference type="Proteomes" id="UP000019471"/>
    </source>
</evidence>
<dbReference type="GeneID" id="19197032"/>
<evidence type="ECO:0000256" key="1">
    <source>
        <dbReference type="SAM" id="MobiDB-lite"/>
    </source>
</evidence>
<accession>W9VQF2</accession>
<sequence>MYRRAEHFNWANRSNKPNQTRSREPKRDKEDEFFARTLATDAAISACVTQIRAADNESGERRFPSAPGSATWRPSVIEVRTLFAIAGGVNGYANIAHGGFVASILDEVMGILISTNKDRYEETVARTVTNGSTTPAQQKPPRLTTVTAELNVKYRKPVFTGGVVLVRAWFGKVQGPKLVVQATIEDADGRVLSEGTGLFVGLDSMRSHIFRGSWEAKI</sequence>
<dbReference type="Pfam" id="PF03061">
    <property type="entry name" value="4HBT"/>
    <property type="match status" value="1"/>
</dbReference>
<comment type="caution">
    <text evidence="3">The sequence shown here is derived from an EMBL/GenBank/DDBJ whole genome shotgun (WGS) entry which is preliminary data.</text>
</comment>
<evidence type="ECO:0000259" key="2">
    <source>
        <dbReference type="Pfam" id="PF03061"/>
    </source>
</evidence>
<dbReference type="PANTHER" id="PTHR47260">
    <property type="entry name" value="UPF0644 PROTEIN PB2B4.06"/>
    <property type="match status" value="1"/>
</dbReference>
<name>W9VQF2_9EURO</name>
<dbReference type="HOGENOM" id="CLU_052827_4_2_1"/>
<dbReference type="SUPFAM" id="SSF54637">
    <property type="entry name" value="Thioesterase/thiol ester dehydrase-isomerase"/>
    <property type="match status" value="1"/>
</dbReference>
<dbReference type="Gene3D" id="3.10.129.10">
    <property type="entry name" value="Hotdog Thioesterase"/>
    <property type="match status" value="1"/>
</dbReference>
<feature type="compositionally biased region" description="Polar residues" evidence="1">
    <location>
        <begin position="11"/>
        <end position="20"/>
    </location>
</feature>
<dbReference type="InterPro" id="IPR006683">
    <property type="entry name" value="Thioestr_dom"/>
</dbReference>
<dbReference type="OrthoDB" id="506431at2759"/>
<dbReference type="PANTHER" id="PTHR47260:SF3">
    <property type="entry name" value="THIOESTERASE FAMILY PROTEIN (AFU_ORTHOLOGUE AFUA_7G03960)"/>
    <property type="match status" value="1"/>
</dbReference>
<dbReference type="Proteomes" id="UP000019471">
    <property type="component" value="Unassembled WGS sequence"/>
</dbReference>
<gene>
    <name evidence="3" type="ORF">A1O5_12346</name>
</gene>
<feature type="domain" description="Thioesterase" evidence="2">
    <location>
        <begin position="94"/>
        <end position="191"/>
    </location>
</feature>
<dbReference type="AlphaFoldDB" id="W9VQF2"/>
<keyword evidence="4" id="KW-1185">Reference proteome</keyword>
<dbReference type="CDD" id="cd03443">
    <property type="entry name" value="PaaI_thioesterase"/>
    <property type="match status" value="1"/>
</dbReference>
<protein>
    <recommendedName>
        <fullName evidence="2">Thioesterase domain-containing protein</fullName>
    </recommendedName>
</protein>